<dbReference type="PANTHER" id="PTHR47967:SF14">
    <property type="entry name" value="EUKARYOTIC ASPARTYL PROTEASE FAMILY PROTEIN"/>
    <property type="match status" value="1"/>
</dbReference>
<dbReference type="PROSITE" id="PS51767">
    <property type="entry name" value="PEPTIDASE_A1"/>
    <property type="match status" value="1"/>
</dbReference>
<dbReference type="GO" id="GO:0006508">
    <property type="term" value="P:proteolysis"/>
    <property type="evidence" value="ECO:0007669"/>
    <property type="project" value="UniProtKB-KW"/>
</dbReference>
<feature type="domain" description="Peptidase A1" evidence="5">
    <location>
        <begin position="107"/>
        <end position="310"/>
    </location>
</feature>
<dbReference type="InterPro" id="IPR033121">
    <property type="entry name" value="PEPTIDASE_A1"/>
</dbReference>
<dbReference type="PANTHER" id="PTHR47967">
    <property type="entry name" value="OS07G0603500 PROTEIN-RELATED"/>
    <property type="match status" value="1"/>
</dbReference>
<keyword evidence="2" id="KW-0645">Protease</keyword>
<dbReference type="Gene3D" id="2.40.70.10">
    <property type="entry name" value="Acid Proteases"/>
    <property type="match status" value="1"/>
</dbReference>
<sequence>MAIVSAVLVYFLFFQTYPTFLPTASGTATRNSTSRTRRLVAKLIHRDSVPHPYYNPNDTITCRAERAIRSSNLLLENLKGTTYSTGDIPNDSDVIWDAIISDEGLIFLANFSIGEPPVVQLAAIDTGSSVLWIQCIPCANCLHPPTPIFDPSKSLTYANLSCKTFCKNLMGCECDQFNHVKFSISYEDWTNINGTITEGIVAVPNITFGCGHVIQTRHREGRWTGVMGLGTGFASLARQFGSSNNLMDGILTRIKDDEIQRCELCYNGVVTRDLVGFPIGSFHFKGGADLVLDPASLFHQRTQDNFCMAI</sequence>
<protein>
    <recommendedName>
        <fullName evidence="5">Peptidase A1 domain-containing protein</fullName>
    </recommendedName>
</protein>
<reference evidence="6" key="1">
    <citation type="submission" date="2020-03" db="EMBL/GenBank/DDBJ databases">
        <title>A high-quality chromosome-level genome assembly of a woody plant with both climbing and erect habits, Rhamnella rubrinervis.</title>
        <authorList>
            <person name="Lu Z."/>
            <person name="Yang Y."/>
            <person name="Zhu X."/>
            <person name="Sun Y."/>
        </authorList>
    </citation>
    <scope>NUCLEOTIDE SEQUENCE</scope>
    <source>
        <strain evidence="6">BYM</strain>
        <tissue evidence="6">Leaf</tissue>
    </source>
</reference>
<dbReference type="InterPro" id="IPR021109">
    <property type="entry name" value="Peptidase_aspartic_dom_sf"/>
</dbReference>
<keyword evidence="4" id="KW-0732">Signal</keyword>
<organism evidence="6 7">
    <name type="scientific">Rhamnella rubrinervis</name>
    <dbReference type="NCBI Taxonomy" id="2594499"/>
    <lineage>
        <taxon>Eukaryota</taxon>
        <taxon>Viridiplantae</taxon>
        <taxon>Streptophyta</taxon>
        <taxon>Embryophyta</taxon>
        <taxon>Tracheophyta</taxon>
        <taxon>Spermatophyta</taxon>
        <taxon>Magnoliopsida</taxon>
        <taxon>eudicotyledons</taxon>
        <taxon>Gunneridae</taxon>
        <taxon>Pentapetalae</taxon>
        <taxon>rosids</taxon>
        <taxon>fabids</taxon>
        <taxon>Rosales</taxon>
        <taxon>Rhamnaceae</taxon>
        <taxon>rhamnoid group</taxon>
        <taxon>Rhamneae</taxon>
        <taxon>Rhamnella</taxon>
    </lineage>
</organism>
<dbReference type="Pfam" id="PF14543">
    <property type="entry name" value="TAXi_N"/>
    <property type="match status" value="1"/>
</dbReference>
<gene>
    <name evidence="6" type="ORF">FNV43_RR03160</name>
</gene>
<comment type="caution">
    <text evidence="6">The sequence shown here is derived from an EMBL/GenBank/DDBJ whole genome shotgun (WGS) entry which is preliminary data.</text>
</comment>
<dbReference type="GO" id="GO:0008233">
    <property type="term" value="F:peptidase activity"/>
    <property type="evidence" value="ECO:0007669"/>
    <property type="project" value="UniProtKB-KW"/>
</dbReference>
<feature type="chain" id="PRO_5035419737" description="Peptidase A1 domain-containing protein" evidence="4">
    <location>
        <begin position="19"/>
        <end position="310"/>
    </location>
</feature>
<keyword evidence="3" id="KW-0378">Hydrolase</keyword>
<feature type="signal peptide" evidence="4">
    <location>
        <begin position="1"/>
        <end position="18"/>
    </location>
</feature>
<accession>A0A8K0HHH2</accession>
<dbReference type="OrthoDB" id="2747330at2759"/>
<dbReference type="SUPFAM" id="SSF50630">
    <property type="entry name" value="Acid proteases"/>
    <property type="match status" value="1"/>
</dbReference>
<dbReference type="InterPro" id="IPR051708">
    <property type="entry name" value="Plant_Aspart_Prot_A1"/>
</dbReference>
<dbReference type="InterPro" id="IPR032861">
    <property type="entry name" value="TAXi_N"/>
</dbReference>
<dbReference type="Proteomes" id="UP000796880">
    <property type="component" value="Unassembled WGS sequence"/>
</dbReference>
<comment type="similarity">
    <text evidence="1">Belongs to the peptidase A1 family.</text>
</comment>
<name>A0A8K0HHH2_9ROSA</name>
<proteinExistence type="inferred from homology"/>
<evidence type="ECO:0000313" key="6">
    <source>
        <dbReference type="EMBL" id="KAF3452727.1"/>
    </source>
</evidence>
<evidence type="ECO:0000313" key="7">
    <source>
        <dbReference type="Proteomes" id="UP000796880"/>
    </source>
</evidence>
<evidence type="ECO:0000256" key="3">
    <source>
        <dbReference type="ARBA" id="ARBA00022801"/>
    </source>
</evidence>
<keyword evidence="7" id="KW-1185">Reference proteome</keyword>
<dbReference type="GO" id="GO:0005576">
    <property type="term" value="C:extracellular region"/>
    <property type="evidence" value="ECO:0007669"/>
    <property type="project" value="TreeGrafter"/>
</dbReference>
<dbReference type="AlphaFoldDB" id="A0A8K0HHH2"/>
<evidence type="ECO:0000256" key="1">
    <source>
        <dbReference type="ARBA" id="ARBA00007447"/>
    </source>
</evidence>
<dbReference type="EMBL" id="VOIH02000002">
    <property type="protein sequence ID" value="KAF3452727.1"/>
    <property type="molecule type" value="Genomic_DNA"/>
</dbReference>
<evidence type="ECO:0000256" key="2">
    <source>
        <dbReference type="ARBA" id="ARBA00022670"/>
    </source>
</evidence>
<evidence type="ECO:0000259" key="5">
    <source>
        <dbReference type="PROSITE" id="PS51767"/>
    </source>
</evidence>
<evidence type="ECO:0000256" key="4">
    <source>
        <dbReference type="SAM" id="SignalP"/>
    </source>
</evidence>